<evidence type="ECO:0000313" key="1">
    <source>
        <dbReference type="EMBL" id="KAI3779018.1"/>
    </source>
</evidence>
<comment type="caution">
    <text evidence="1">The sequence shown here is derived from an EMBL/GenBank/DDBJ whole genome shotgun (WGS) entry which is preliminary data.</text>
</comment>
<protein>
    <submittedName>
        <fullName evidence="1">Uncharacterized protein</fullName>
    </submittedName>
</protein>
<evidence type="ECO:0000313" key="2">
    <source>
        <dbReference type="Proteomes" id="UP001055811"/>
    </source>
</evidence>
<gene>
    <name evidence="1" type="ORF">L2E82_08445</name>
</gene>
<proteinExistence type="predicted"/>
<name>A0ACB9G6E1_CICIN</name>
<accession>A0ACB9G6E1</accession>
<organism evidence="1 2">
    <name type="scientific">Cichorium intybus</name>
    <name type="common">Chicory</name>
    <dbReference type="NCBI Taxonomy" id="13427"/>
    <lineage>
        <taxon>Eukaryota</taxon>
        <taxon>Viridiplantae</taxon>
        <taxon>Streptophyta</taxon>
        <taxon>Embryophyta</taxon>
        <taxon>Tracheophyta</taxon>
        <taxon>Spermatophyta</taxon>
        <taxon>Magnoliopsida</taxon>
        <taxon>eudicotyledons</taxon>
        <taxon>Gunneridae</taxon>
        <taxon>Pentapetalae</taxon>
        <taxon>asterids</taxon>
        <taxon>campanulids</taxon>
        <taxon>Asterales</taxon>
        <taxon>Asteraceae</taxon>
        <taxon>Cichorioideae</taxon>
        <taxon>Cichorieae</taxon>
        <taxon>Cichoriinae</taxon>
        <taxon>Cichorium</taxon>
    </lineage>
</organism>
<dbReference type="EMBL" id="CM042010">
    <property type="protein sequence ID" value="KAI3779018.1"/>
    <property type="molecule type" value="Genomic_DNA"/>
</dbReference>
<sequence>MVYGSMSKSILNSNHLLGLFKLCQQQEFDNHVLDGIVMGVLLLSNWDIKSTRDIVLEGLKEILKRIVCFVVDEGSLCVQLNTKAMEHFLSFSGQKESGNVQILEKGKELLIDDSHLTQISRSIRVDGDADINPQGRAIRSTGDYFHVAQNIEHSQEYVGRDLAEWLCWLRSLIV</sequence>
<keyword evidence="2" id="KW-1185">Reference proteome</keyword>
<dbReference type="Proteomes" id="UP001055811">
    <property type="component" value="Linkage Group LG02"/>
</dbReference>
<reference evidence="1 2" key="2">
    <citation type="journal article" date="2022" name="Mol. Ecol. Resour.">
        <title>The genomes of chicory, endive, great burdock and yacon provide insights into Asteraceae paleo-polyploidization history and plant inulin production.</title>
        <authorList>
            <person name="Fan W."/>
            <person name="Wang S."/>
            <person name="Wang H."/>
            <person name="Wang A."/>
            <person name="Jiang F."/>
            <person name="Liu H."/>
            <person name="Zhao H."/>
            <person name="Xu D."/>
            <person name="Zhang Y."/>
        </authorList>
    </citation>
    <scope>NUCLEOTIDE SEQUENCE [LARGE SCALE GENOMIC DNA]</scope>
    <source>
        <strain evidence="2">cv. Punajuju</strain>
        <tissue evidence="1">Leaves</tissue>
    </source>
</reference>
<reference evidence="2" key="1">
    <citation type="journal article" date="2022" name="Mol. Ecol. Resour.">
        <title>The genomes of chicory, endive, great burdock and yacon provide insights into Asteraceae palaeo-polyploidization history and plant inulin production.</title>
        <authorList>
            <person name="Fan W."/>
            <person name="Wang S."/>
            <person name="Wang H."/>
            <person name="Wang A."/>
            <person name="Jiang F."/>
            <person name="Liu H."/>
            <person name="Zhao H."/>
            <person name="Xu D."/>
            <person name="Zhang Y."/>
        </authorList>
    </citation>
    <scope>NUCLEOTIDE SEQUENCE [LARGE SCALE GENOMIC DNA]</scope>
    <source>
        <strain evidence="2">cv. Punajuju</strain>
    </source>
</reference>